<dbReference type="SUPFAM" id="SSF47240">
    <property type="entry name" value="Ferritin-like"/>
    <property type="match status" value="1"/>
</dbReference>
<accession>A0AAE9XRT1</accession>
<feature type="region of interest" description="Disordered" evidence="1">
    <location>
        <begin position="43"/>
        <end position="74"/>
    </location>
</feature>
<dbReference type="PIRSF" id="PIRSF012318">
    <property type="entry name" value="UCP012318"/>
    <property type="match status" value="1"/>
</dbReference>
<dbReference type="PANTHER" id="PTHR42782:SF4">
    <property type="entry name" value="DUF455 DOMAIN-CONTAINING PROTEIN"/>
    <property type="match status" value="1"/>
</dbReference>
<dbReference type="InterPro" id="IPR009078">
    <property type="entry name" value="Ferritin-like_SF"/>
</dbReference>
<dbReference type="EMBL" id="CP116805">
    <property type="protein sequence ID" value="WCL52775.1"/>
    <property type="molecule type" value="Genomic_DNA"/>
</dbReference>
<reference evidence="2" key="1">
    <citation type="submission" date="2023-01" db="EMBL/GenBank/DDBJ databases">
        <title>The genome sequence of Kordiimonadaceae bacterium 6D33.</title>
        <authorList>
            <person name="Liu Y."/>
        </authorList>
    </citation>
    <scope>NUCLEOTIDE SEQUENCE</scope>
    <source>
        <strain evidence="2">6D33</strain>
    </source>
</reference>
<name>A0AAE9XRT1_9PROT</name>
<organism evidence="2 3">
    <name type="scientific">Gimibacter soli</name>
    <dbReference type="NCBI Taxonomy" id="3024400"/>
    <lineage>
        <taxon>Bacteria</taxon>
        <taxon>Pseudomonadati</taxon>
        <taxon>Pseudomonadota</taxon>
        <taxon>Alphaproteobacteria</taxon>
        <taxon>Kordiimonadales</taxon>
        <taxon>Temperatibacteraceae</taxon>
        <taxon>Gimibacter</taxon>
    </lineage>
</organism>
<dbReference type="AlphaFoldDB" id="A0AAE9XRT1"/>
<evidence type="ECO:0000256" key="1">
    <source>
        <dbReference type="SAM" id="MobiDB-lite"/>
    </source>
</evidence>
<keyword evidence="3" id="KW-1185">Reference proteome</keyword>
<dbReference type="Proteomes" id="UP001217500">
    <property type="component" value="Chromosome"/>
</dbReference>
<evidence type="ECO:0000313" key="2">
    <source>
        <dbReference type="EMBL" id="WCL52775.1"/>
    </source>
</evidence>
<dbReference type="KEGG" id="gso:PH603_09510"/>
<gene>
    <name evidence="2" type="ORF">PH603_09510</name>
</gene>
<dbReference type="InterPro" id="IPR011197">
    <property type="entry name" value="UCP012318"/>
</dbReference>
<evidence type="ECO:0000313" key="3">
    <source>
        <dbReference type="Proteomes" id="UP001217500"/>
    </source>
</evidence>
<dbReference type="CDD" id="cd00657">
    <property type="entry name" value="Ferritin_like"/>
    <property type="match status" value="1"/>
</dbReference>
<proteinExistence type="predicted"/>
<dbReference type="PANTHER" id="PTHR42782">
    <property type="entry name" value="SI:CH73-314G15.3"/>
    <property type="match status" value="1"/>
</dbReference>
<protein>
    <submittedName>
        <fullName evidence="2">Ferritin-like domain-containing protein</fullName>
    </submittedName>
</protein>
<dbReference type="InterPro" id="IPR007402">
    <property type="entry name" value="DUF455"/>
</dbReference>
<sequence>MRQPDWQTIGEAAVAVLTTAGAAEKAATARAAAAAWRAGSLAATYDTPPPDRPARPARPELLLPADMPKRRKAGTADNRRALIHAVAHIELNAIDLAFDIVARFGGEMPRAFTDDWIGVGDDEARHFGLLSARLAALDCTYGDLPAHDGLWQAATATAHDIAARLAVVPMVLEARGLDVTPQMIDRFARLGDAESAAALQTIYDEEVGHVEAGSRWFHHLCAIEGAEPEEKFQSLVRTYFKGLLKRPFNRPARDSAGLPFSFYDPLADMLL</sequence>
<dbReference type="Pfam" id="PF04305">
    <property type="entry name" value="DUF455"/>
    <property type="match status" value="1"/>
</dbReference>
<dbReference type="RefSeq" id="WP_289502181.1">
    <property type="nucleotide sequence ID" value="NZ_CP116805.1"/>
</dbReference>